<reference evidence="2" key="1">
    <citation type="submission" date="2021-03" db="EMBL/GenBank/DDBJ databases">
        <authorList>
            <person name="Li Z."/>
            <person name="Yang C."/>
        </authorList>
    </citation>
    <scope>NUCLEOTIDE SEQUENCE</scope>
    <source>
        <strain evidence="2">Dzin_1.0</strain>
        <tissue evidence="2">Leaf</tissue>
    </source>
</reference>
<protein>
    <submittedName>
        <fullName evidence="2">Uncharacterized protein</fullName>
    </submittedName>
</protein>
<proteinExistence type="predicted"/>
<evidence type="ECO:0000256" key="1">
    <source>
        <dbReference type="SAM" id="Phobius"/>
    </source>
</evidence>
<name>A0A9D5D737_9LILI</name>
<sequence length="66" mass="7494">MDDKFSVRDTSSQLIVAMDPILTFKVLINSFSKPVIVLILGHMYLIMDRSSVVLLDRSPNEDFFSS</sequence>
<keyword evidence="1" id="KW-0812">Transmembrane</keyword>
<keyword evidence="1" id="KW-1133">Transmembrane helix</keyword>
<organism evidence="2 3">
    <name type="scientific">Dioscorea zingiberensis</name>
    <dbReference type="NCBI Taxonomy" id="325984"/>
    <lineage>
        <taxon>Eukaryota</taxon>
        <taxon>Viridiplantae</taxon>
        <taxon>Streptophyta</taxon>
        <taxon>Embryophyta</taxon>
        <taxon>Tracheophyta</taxon>
        <taxon>Spermatophyta</taxon>
        <taxon>Magnoliopsida</taxon>
        <taxon>Liliopsida</taxon>
        <taxon>Dioscoreales</taxon>
        <taxon>Dioscoreaceae</taxon>
        <taxon>Dioscorea</taxon>
    </lineage>
</organism>
<dbReference type="EMBL" id="JAGGNH010000001">
    <property type="protein sequence ID" value="KAJ0985994.1"/>
    <property type="molecule type" value="Genomic_DNA"/>
</dbReference>
<keyword evidence="1" id="KW-0472">Membrane</keyword>
<feature type="transmembrane region" description="Helical" evidence="1">
    <location>
        <begin position="26"/>
        <end position="47"/>
    </location>
</feature>
<reference evidence="2" key="2">
    <citation type="journal article" date="2022" name="Hortic Res">
        <title>The genome of Dioscorea zingiberensis sheds light on the biosynthesis, origin and evolution of the medicinally important diosgenin saponins.</title>
        <authorList>
            <person name="Li Y."/>
            <person name="Tan C."/>
            <person name="Li Z."/>
            <person name="Guo J."/>
            <person name="Li S."/>
            <person name="Chen X."/>
            <person name="Wang C."/>
            <person name="Dai X."/>
            <person name="Yang H."/>
            <person name="Song W."/>
            <person name="Hou L."/>
            <person name="Xu J."/>
            <person name="Tong Z."/>
            <person name="Xu A."/>
            <person name="Yuan X."/>
            <person name="Wang W."/>
            <person name="Yang Q."/>
            <person name="Chen L."/>
            <person name="Sun Z."/>
            <person name="Wang K."/>
            <person name="Pan B."/>
            <person name="Chen J."/>
            <person name="Bao Y."/>
            <person name="Liu F."/>
            <person name="Qi X."/>
            <person name="Gang D.R."/>
            <person name="Wen J."/>
            <person name="Li J."/>
        </authorList>
    </citation>
    <scope>NUCLEOTIDE SEQUENCE</scope>
    <source>
        <strain evidence="2">Dzin_1.0</strain>
    </source>
</reference>
<comment type="caution">
    <text evidence="2">The sequence shown here is derived from an EMBL/GenBank/DDBJ whole genome shotgun (WGS) entry which is preliminary data.</text>
</comment>
<evidence type="ECO:0000313" key="2">
    <source>
        <dbReference type="EMBL" id="KAJ0985994.1"/>
    </source>
</evidence>
<dbReference type="AlphaFoldDB" id="A0A9D5D737"/>
<accession>A0A9D5D737</accession>
<keyword evidence="3" id="KW-1185">Reference proteome</keyword>
<gene>
    <name evidence="2" type="ORF">J5N97_004350</name>
</gene>
<dbReference type="Proteomes" id="UP001085076">
    <property type="component" value="Miscellaneous, Linkage group lg01"/>
</dbReference>
<evidence type="ECO:0000313" key="3">
    <source>
        <dbReference type="Proteomes" id="UP001085076"/>
    </source>
</evidence>